<dbReference type="InterPro" id="IPR029058">
    <property type="entry name" value="AB_hydrolase_fold"/>
</dbReference>
<dbReference type="PROSITE" id="PS01173">
    <property type="entry name" value="LIPASE_GDXG_HIS"/>
    <property type="match status" value="1"/>
</dbReference>
<sequence length="356" mass="38608">MRLLSSSPPAIAMTKASPALSVRLDRLAASRPPLDPGMADFRMKLAVGTPPEAVHWPLARQRGAWDAVCKIWQAPHPPGLSIYDDSFTSRHGPLKLRIYRPEGSDHRPGLLYFHGGGWVLGSLETHDDMCAEIAVGADVVVVALDYRLAPEHPFPAQCEDALALLDWVLAEGLTHGIDTARLIAGGDSAGGQMTASLAIALRDRGLPALRGQILIYPVLDADSETQSYRRNAISSALSREEMLYYLDAFLGPADSSARRDKLALPLLETNLAGLPPAFITAAAHDTLQDEAFIFAERLEAAGVPVMLRYEPELDHSYMRARHHSKPAFESFRAIIEAAKTLAYHGTLAEAAGRGPE</sequence>
<dbReference type="Proteomes" id="UP001156882">
    <property type="component" value="Unassembled WGS sequence"/>
</dbReference>
<dbReference type="EMBL" id="BSPC01000005">
    <property type="protein sequence ID" value="GLS17227.1"/>
    <property type="molecule type" value="Genomic_DNA"/>
</dbReference>
<reference evidence="5" key="1">
    <citation type="journal article" date="2019" name="Int. J. Syst. Evol. Microbiol.">
        <title>The Global Catalogue of Microorganisms (GCM) 10K type strain sequencing project: providing services to taxonomists for standard genome sequencing and annotation.</title>
        <authorList>
            <consortium name="The Broad Institute Genomics Platform"/>
            <consortium name="The Broad Institute Genome Sequencing Center for Infectious Disease"/>
            <person name="Wu L."/>
            <person name="Ma J."/>
        </authorList>
    </citation>
    <scope>NUCLEOTIDE SEQUENCE [LARGE SCALE GENOMIC DNA]</scope>
    <source>
        <strain evidence="5">NBRC 101365</strain>
    </source>
</reference>
<dbReference type="PANTHER" id="PTHR48081">
    <property type="entry name" value="AB HYDROLASE SUPERFAMILY PROTEIN C4A8.06C"/>
    <property type="match status" value="1"/>
</dbReference>
<dbReference type="SUPFAM" id="SSF53474">
    <property type="entry name" value="alpha/beta-Hydrolases"/>
    <property type="match status" value="1"/>
</dbReference>
<protein>
    <submittedName>
        <fullName evidence="4">Carboxylesterase</fullName>
    </submittedName>
</protein>
<dbReference type="InterPro" id="IPR013094">
    <property type="entry name" value="AB_hydrolase_3"/>
</dbReference>
<proteinExistence type="inferred from homology"/>
<evidence type="ECO:0000256" key="2">
    <source>
        <dbReference type="ARBA" id="ARBA00022801"/>
    </source>
</evidence>
<keyword evidence="5" id="KW-1185">Reference proteome</keyword>
<feature type="domain" description="Alpha/beta hydrolase fold-3" evidence="3">
    <location>
        <begin position="110"/>
        <end position="318"/>
    </location>
</feature>
<evidence type="ECO:0000313" key="5">
    <source>
        <dbReference type="Proteomes" id="UP001156882"/>
    </source>
</evidence>
<evidence type="ECO:0000313" key="4">
    <source>
        <dbReference type="EMBL" id="GLS17227.1"/>
    </source>
</evidence>
<evidence type="ECO:0000256" key="1">
    <source>
        <dbReference type="ARBA" id="ARBA00010515"/>
    </source>
</evidence>
<accession>A0ABQ6CC37</accession>
<evidence type="ECO:0000259" key="3">
    <source>
        <dbReference type="Pfam" id="PF07859"/>
    </source>
</evidence>
<gene>
    <name evidence="4" type="ORF">GCM10007874_02420</name>
</gene>
<name>A0ABQ6CC37_9HYPH</name>
<dbReference type="Pfam" id="PF07859">
    <property type="entry name" value="Abhydrolase_3"/>
    <property type="match status" value="1"/>
</dbReference>
<dbReference type="InterPro" id="IPR002168">
    <property type="entry name" value="Lipase_GDXG_HIS_AS"/>
</dbReference>
<keyword evidence="2" id="KW-0378">Hydrolase</keyword>
<organism evidence="4 5">
    <name type="scientific">Labrys miyagiensis</name>
    <dbReference type="NCBI Taxonomy" id="346912"/>
    <lineage>
        <taxon>Bacteria</taxon>
        <taxon>Pseudomonadati</taxon>
        <taxon>Pseudomonadota</taxon>
        <taxon>Alphaproteobacteria</taxon>
        <taxon>Hyphomicrobiales</taxon>
        <taxon>Xanthobacteraceae</taxon>
        <taxon>Labrys</taxon>
    </lineage>
</organism>
<dbReference type="PANTHER" id="PTHR48081:SF8">
    <property type="entry name" value="ALPHA_BETA HYDROLASE FOLD-3 DOMAIN-CONTAINING PROTEIN-RELATED"/>
    <property type="match status" value="1"/>
</dbReference>
<comment type="caution">
    <text evidence="4">The sequence shown here is derived from an EMBL/GenBank/DDBJ whole genome shotgun (WGS) entry which is preliminary data.</text>
</comment>
<dbReference type="Gene3D" id="3.40.50.1820">
    <property type="entry name" value="alpha/beta hydrolase"/>
    <property type="match status" value="1"/>
</dbReference>
<dbReference type="InterPro" id="IPR050300">
    <property type="entry name" value="GDXG_lipolytic_enzyme"/>
</dbReference>
<comment type="similarity">
    <text evidence="1">Belongs to the 'GDXG' lipolytic enzyme family.</text>
</comment>